<feature type="compositionally biased region" description="Acidic residues" evidence="1">
    <location>
        <begin position="922"/>
        <end position="931"/>
    </location>
</feature>
<feature type="domain" description="FHA" evidence="2">
    <location>
        <begin position="25"/>
        <end position="75"/>
    </location>
</feature>
<dbReference type="Proteomes" id="UP000076078">
    <property type="component" value="Unassembled WGS sequence"/>
</dbReference>
<dbReference type="GO" id="GO:0005694">
    <property type="term" value="C:chromosome"/>
    <property type="evidence" value="ECO:0007669"/>
    <property type="project" value="TreeGrafter"/>
</dbReference>
<dbReference type="EMBL" id="LODT01000011">
    <property type="protein sequence ID" value="KYR01003.1"/>
    <property type="molecule type" value="Genomic_DNA"/>
</dbReference>
<dbReference type="GO" id="GO:0005634">
    <property type="term" value="C:nucleus"/>
    <property type="evidence" value="ECO:0007669"/>
    <property type="project" value="TreeGrafter"/>
</dbReference>
<dbReference type="InterPro" id="IPR000253">
    <property type="entry name" value="FHA_dom"/>
</dbReference>
<dbReference type="InterPro" id="IPR008984">
    <property type="entry name" value="SMAD_FHA_dom_sf"/>
</dbReference>
<dbReference type="STRING" id="361077.A0A152A412"/>
<sequence>MSCSIELISQANKFGKVEYPTTKGIVFGRLANSDIRIHAPGISDYHCQITFDKDQTAYIDQLGKTNGTMLNGLTIGDKTKLKNGDKIRILDKEFRFYYDKQSVTTPKKPLQQWNTNTPTITPKTPPPQYTTTVIKEGDISMRTPTSNKKPQTTSQSISKVSSLLPPTTAIESPSFDYDDYYIRFESSSEDEEKVDKVDSKKDEVKPKEVDEEKEVEEEDEEDEEEEEEEEEENEEELNEDETERDEEMADEDEKEEEEEENDSYDSNWTPKTPKTPSSPVYSVPSTPLSVYKPLIMNTQSSNTKSSGKSVGFKEPVSILKKTKSPIFVPTTPYNFNKKQQDSDNSDELDQQTIESVQDPNQPIPFVMETPWKNQTSLTTSTTTPTILNNVNNNNNNSRFSTPLTTKVNNSSDNIPYSALKGIFNSIPKGYTSPLQSQKIISQSPVPFVKGITSSPGENTPANTPTKSPNSIRFPTVEQLMSTEDDRQVEDDEESTPPPPTDIDKPTVPVTTSESMKVDHVPLNQRGGVRRDGLFTLAQVKTIVARSIIKDRMYNSATHPHEAMKKLESKYVSAIMSNSVGNQRVRNCVKNLNLFKGHYYRVCKESMDAERSNQFGSYKSEYEFINYEGLFEEHDDKKDEESTNTPPKTTVVEPIEIDNVNTTDDSIPTAILVPDSTLEKPIEEESAKNNESVEQEKEEIIADISKDSEDMHDNDFDEMNDIEITVKIPQYDLVSPDSKKRKDISESVTTGQKKLKLTDQLESGESMTEMKKDKRDQEEEVQQEIEEEEELVNKKRSKKIRATKPSISDLDITLDFQAKVNDEKQKKSRKKNTKKRVEESDEEQRKNELDLEEEDSKPKKSRKKSKTVVSVEQPEHSDEDVKPKHSKKKSKKRVEESEEEQELSEEDIKPKHSKKKSKKRVEETEEEQEQSEEDIKPKNSRKKSKKASQEKGATKKSKNVEIQYDDEEMEDEEIKKKSKKTSKKPKTDESMMDIDISDNKEKSKGKSSKTSKSSKVDSDIEKQVVSKKKKSKSSKIISDDDEDASIKKKNHNDDIKMVSKVKSKKVRATKPPIEIC</sequence>
<feature type="compositionally biased region" description="Basic and acidic residues" evidence="1">
    <location>
        <begin position="767"/>
        <end position="776"/>
    </location>
</feature>
<feature type="region of interest" description="Disordered" evidence="1">
    <location>
        <begin position="452"/>
        <end position="511"/>
    </location>
</feature>
<evidence type="ECO:0000256" key="1">
    <source>
        <dbReference type="SAM" id="MobiDB-lite"/>
    </source>
</evidence>
<dbReference type="OrthoDB" id="6288785at2759"/>
<feature type="region of interest" description="Disordered" evidence="1">
    <location>
        <begin position="187"/>
        <end position="286"/>
    </location>
</feature>
<name>A0A152A412_TIELA</name>
<evidence type="ECO:0000313" key="4">
    <source>
        <dbReference type="Proteomes" id="UP000076078"/>
    </source>
</evidence>
<dbReference type="PROSITE" id="PS50006">
    <property type="entry name" value="FHA_DOMAIN"/>
    <property type="match status" value="1"/>
</dbReference>
<dbReference type="SUPFAM" id="SSF49879">
    <property type="entry name" value="SMAD/FHA domain"/>
    <property type="match status" value="1"/>
</dbReference>
<feature type="compositionally biased region" description="Basic and acidic residues" evidence="1">
    <location>
        <begin position="834"/>
        <end position="848"/>
    </location>
</feature>
<gene>
    <name evidence="3" type="ORF">DLAC_02082</name>
</gene>
<feature type="compositionally biased region" description="Acidic residues" evidence="1">
    <location>
        <begin position="962"/>
        <end position="971"/>
    </location>
</feature>
<protein>
    <recommendedName>
        <fullName evidence="2">FHA domain-containing protein</fullName>
    </recommendedName>
</protein>
<proteinExistence type="predicted"/>
<dbReference type="GO" id="GO:0007088">
    <property type="term" value="P:regulation of mitotic nuclear division"/>
    <property type="evidence" value="ECO:0007669"/>
    <property type="project" value="TreeGrafter"/>
</dbReference>
<dbReference type="Pfam" id="PF00498">
    <property type="entry name" value="FHA"/>
    <property type="match status" value="1"/>
</dbReference>
<dbReference type="OMA" id="CANEFRI"/>
<feature type="compositionally biased region" description="Basic residues" evidence="1">
    <location>
        <begin position="1058"/>
        <end position="1067"/>
    </location>
</feature>
<dbReference type="PANTHER" id="PTHR21603">
    <property type="entry name" value="ANTIGEN KI-67-LIKE PROTEIN"/>
    <property type="match status" value="1"/>
</dbReference>
<feature type="compositionally biased region" description="Basic and acidic residues" evidence="1">
    <location>
        <begin position="193"/>
        <end position="210"/>
    </location>
</feature>
<dbReference type="InParanoid" id="A0A152A412"/>
<feature type="region of interest" description="Disordered" evidence="1">
    <location>
        <begin position="734"/>
        <end position="1075"/>
    </location>
</feature>
<dbReference type="CDD" id="cd22673">
    <property type="entry name" value="FHA_Ki67"/>
    <property type="match status" value="1"/>
</dbReference>
<comment type="caution">
    <text evidence="3">The sequence shown here is derived from an EMBL/GenBank/DDBJ whole genome shotgun (WGS) entry which is preliminary data.</text>
</comment>
<dbReference type="Gene3D" id="2.60.200.20">
    <property type="match status" value="1"/>
</dbReference>
<accession>A0A152A412</accession>
<feature type="region of interest" description="Disordered" evidence="1">
    <location>
        <begin position="108"/>
        <end position="174"/>
    </location>
</feature>
<keyword evidence="4" id="KW-1185">Reference proteome</keyword>
<evidence type="ECO:0000313" key="3">
    <source>
        <dbReference type="EMBL" id="KYR01003.1"/>
    </source>
</evidence>
<feature type="compositionally biased region" description="Low complexity" evidence="1">
    <location>
        <begin position="269"/>
        <end position="286"/>
    </location>
</feature>
<feature type="compositionally biased region" description="Acidic residues" evidence="1">
    <location>
        <begin position="895"/>
        <end position="904"/>
    </location>
</feature>
<dbReference type="PANTHER" id="PTHR21603:SF18">
    <property type="entry name" value="ANTIGEN KI-67-LIKE PROTEIN"/>
    <property type="match status" value="1"/>
</dbReference>
<evidence type="ECO:0000259" key="2">
    <source>
        <dbReference type="PROSITE" id="PS50006"/>
    </source>
</evidence>
<feature type="compositionally biased region" description="Basic and acidic residues" evidence="1">
    <location>
        <begin position="872"/>
        <end position="882"/>
    </location>
</feature>
<dbReference type="AlphaFoldDB" id="A0A152A412"/>
<feature type="region of interest" description="Disordered" evidence="1">
    <location>
        <begin position="330"/>
        <end position="350"/>
    </location>
</feature>
<feature type="compositionally biased region" description="Acidic residues" evidence="1">
    <location>
        <begin position="777"/>
        <end position="789"/>
    </location>
</feature>
<feature type="compositionally biased region" description="Polar residues" evidence="1">
    <location>
        <begin position="142"/>
        <end position="171"/>
    </location>
</feature>
<organism evidence="3 4">
    <name type="scientific">Tieghemostelium lacteum</name>
    <name type="common">Slime mold</name>
    <name type="synonym">Dictyostelium lacteum</name>
    <dbReference type="NCBI Taxonomy" id="361077"/>
    <lineage>
        <taxon>Eukaryota</taxon>
        <taxon>Amoebozoa</taxon>
        <taxon>Evosea</taxon>
        <taxon>Eumycetozoa</taxon>
        <taxon>Dictyostelia</taxon>
        <taxon>Dictyosteliales</taxon>
        <taxon>Raperosteliaceae</taxon>
        <taxon>Tieghemostelium</taxon>
    </lineage>
</organism>
<feature type="compositionally biased region" description="Acidic residues" evidence="1">
    <location>
        <begin position="211"/>
        <end position="263"/>
    </location>
</feature>
<dbReference type="GO" id="GO:0051983">
    <property type="term" value="P:regulation of chromosome segregation"/>
    <property type="evidence" value="ECO:0007669"/>
    <property type="project" value="TreeGrafter"/>
</dbReference>
<reference evidence="3 4" key="1">
    <citation type="submission" date="2015-12" db="EMBL/GenBank/DDBJ databases">
        <title>Dictyostelia acquired genes for synthesis and detection of signals that induce cell-type specialization by lateral gene transfer from prokaryotes.</title>
        <authorList>
            <person name="Gloeckner G."/>
            <person name="Schaap P."/>
        </authorList>
    </citation>
    <scope>NUCLEOTIDE SEQUENCE [LARGE SCALE GENOMIC DNA]</scope>
    <source>
        <strain evidence="3 4">TK</strain>
    </source>
</reference>
<feature type="compositionally biased region" description="Polar residues" evidence="1">
    <location>
        <begin position="452"/>
        <end position="472"/>
    </location>
</feature>
<dbReference type="SMART" id="SM00240">
    <property type="entry name" value="FHA"/>
    <property type="match status" value="1"/>
</dbReference>
<feature type="compositionally biased region" description="Basic and acidic residues" evidence="1">
    <location>
        <begin position="1013"/>
        <end position="1023"/>
    </location>
</feature>